<dbReference type="OrthoDB" id="72772at2759"/>
<keyword evidence="6" id="KW-0687">Ribonucleoprotein</keyword>
<feature type="compositionally biased region" description="Polar residues" evidence="5">
    <location>
        <begin position="387"/>
        <end position="399"/>
    </location>
</feature>
<feature type="region of interest" description="Disordered" evidence="5">
    <location>
        <begin position="205"/>
        <end position="233"/>
    </location>
</feature>
<feature type="region of interest" description="Disordered" evidence="5">
    <location>
        <begin position="364"/>
        <end position="569"/>
    </location>
</feature>
<organism evidence="6 7">
    <name type="scientific">Pseudozyma antarctica (strain T-34)</name>
    <name type="common">Yeast</name>
    <name type="synonym">Candida antarctica</name>
    <dbReference type="NCBI Taxonomy" id="1151754"/>
    <lineage>
        <taxon>Eukaryota</taxon>
        <taxon>Fungi</taxon>
        <taxon>Dikarya</taxon>
        <taxon>Basidiomycota</taxon>
        <taxon>Ustilaginomycotina</taxon>
        <taxon>Ustilaginomycetes</taxon>
        <taxon>Ustilaginales</taxon>
        <taxon>Ustilaginaceae</taxon>
        <taxon>Moesziomyces</taxon>
    </lineage>
</organism>
<sequence length="1328" mass="142953">MTAWALVQIMRQSVRSRSGSLSIGGKGEQETAQHSALPLAPLPRYEMGDREAPIILGILASHDKLYIPKSAASGVAGFAQLSSQRQDADGKSWDFALHQARVPSARATARWALLLAILKAHTDVRDPMASSSSCLLVRRSQVGPCMPSRFASRPSIAPPTNLGSELHGKVRGSLLRCHGNVVGPAVPASLHYFLPRSCLAPSTRQNGRLESEVSAPHDPGSSVPVPSTHGLRPIRRDGTRALKCIAMRRRQLALEVGASSVLGKQELVSTILPRPAHFDVSVTTMSAGTHSRNADPALGTDAPAPDASVHHEQRRIGNICAILVRNLSLRPTRDRALQTLASKRPGGSSRYHTTSDDADLTLSLARSNSKGKSKVQTEVAHPRRRSASWSRLDPNSSGDPSADELDDDLASPVTASRTLAARKRRDPRGRPAVLANRRRMSDHELTLASSAHSVGSADSLHAEASPRPILKRSSSTRDGRDARMQSGSPSNPSTTGFLDELGANTTMLSRSDSRSSSHSSHTIRRPSHRARTTSMTSSGSFRSVRFDESQIGSSDDTRRPTRASGRIHPSSRFSLFSHKSLAQIMQERMLECYVELSVVDSDSPTDKGAKAAASKNVFYRSPNSKPGLHHSWGYQGGDSILPQRDFNLSPGTLSPAAPLEASQLRIAVWARPPPAPLAGATSDKLASTRAAEEWKLVCQSSVDLRDLEPLSANLQDASLSVPPNSIVLGLALGANSLSGRASLSPAAPSLESEAAKSTAEEGKKAEPRLTRKPSEREAERTRRILESIVYYTVPLDSIIRPTDTGAVSGASPSLAMGKAKPRSPSLPRRTSRDGYASDPENAPVRKTTPDSAKGPHAQTEVSNTGLATSPAAELVLPGAAETRRRERRKAFEEEQRRALELSLRETKMMPSYSLDQARHVARKQAELRAMFAAVEALRQQSGSVLREPSGQIQLRLKREQQAARCEDVRRLASDEVRELERRKAELESKKAALEARRNAMRASGALFEAAQRTDKQLRDELSALRSIRADVSLDVHSQQASLLRDLEIIFPVELSDASSLLFSICGLPLPNAVASLPPAELAHEEKRWKDTVRHHVPATTRPIFHPFDDDTISSAFGMVAQLVLLLSTYLATPIHYPLATAGSRAVVQDGISLMSGPRAFPLYGKGMERYRYEYAAFLLNKDIEQLMNVHSVTVIDVRHTLPNIKNLMVTVAAAPPTSHTTRKSHIGKNEIALRSAAVSLPPVKDDAGHEAGTSQQAKRGTGLGIGLPKLPGAAQQAGEAEATADKLVTTRVPGAPSKSAATNATASGAIASVSRAFSYFSGSGGSTR</sequence>
<dbReference type="PANTHER" id="PTHR15157">
    <property type="entry name" value="UV RADIATION RESISTANCE-ASSOCIATED GENE PROTEIN"/>
    <property type="match status" value="1"/>
</dbReference>
<protein>
    <recommendedName>
        <fullName evidence="2">Autophagy-related protein 14</fullName>
    </recommendedName>
</protein>
<feature type="region of interest" description="Disordered" evidence="5">
    <location>
        <begin position="741"/>
        <end position="778"/>
    </location>
</feature>
<dbReference type="GO" id="GO:0032991">
    <property type="term" value="C:protein-containing complex"/>
    <property type="evidence" value="ECO:0007669"/>
    <property type="project" value="UniProtKB-ARBA"/>
</dbReference>
<comment type="similarity">
    <text evidence="1">Belongs to the ATG14 family.</text>
</comment>
<reference evidence="7" key="1">
    <citation type="journal article" date="2013" name="Genome Announc.">
        <title>Genome sequence of the basidiomycetous yeast Pseudozyma antarctica T-34, a producer of the glycolipid biosurfactants mannosylerythritol lipids.</title>
        <authorList>
            <person name="Morita T."/>
            <person name="Koike H."/>
            <person name="Koyama Y."/>
            <person name="Hagiwara H."/>
            <person name="Ito E."/>
            <person name="Fukuoka T."/>
            <person name="Imura T."/>
            <person name="Machida M."/>
            <person name="Kitamoto D."/>
        </authorList>
    </citation>
    <scope>NUCLEOTIDE SEQUENCE [LARGE SCALE GENOMIC DNA]</scope>
    <source>
        <strain evidence="7">T-34</strain>
    </source>
</reference>
<evidence type="ECO:0000256" key="2">
    <source>
        <dbReference type="ARBA" id="ARBA00013807"/>
    </source>
</evidence>
<proteinExistence type="inferred from homology"/>
<dbReference type="InterPro" id="IPR018791">
    <property type="entry name" value="UV_resistance/autophagy_Atg14"/>
</dbReference>
<evidence type="ECO:0000256" key="3">
    <source>
        <dbReference type="ARBA" id="ARBA00023054"/>
    </source>
</evidence>
<evidence type="ECO:0000313" key="7">
    <source>
        <dbReference type="Proteomes" id="UP000011976"/>
    </source>
</evidence>
<evidence type="ECO:0000313" key="6">
    <source>
        <dbReference type="EMBL" id="GAC76075.1"/>
    </source>
</evidence>
<feature type="region of interest" description="Disordered" evidence="5">
    <location>
        <begin position="287"/>
        <end position="310"/>
    </location>
</feature>
<dbReference type="GO" id="GO:0035493">
    <property type="term" value="P:SNARE complex assembly"/>
    <property type="evidence" value="ECO:0007669"/>
    <property type="project" value="TreeGrafter"/>
</dbReference>
<dbReference type="Pfam" id="PF10186">
    <property type="entry name" value="ATG14"/>
    <property type="match status" value="1"/>
</dbReference>
<feature type="compositionally biased region" description="Polar residues" evidence="5">
    <location>
        <begin position="364"/>
        <end position="376"/>
    </location>
</feature>
<feature type="compositionally biased region" description="Basic and acidic residues" evidence="5">
    <location>
        <begin position="881"/>
        <end position="893"/>
    </location>
</feature>
<dbReference type="GO" id="GO:0000149">
    <property type="term" value="F:SNARE binding"/>
    <property type="evidence" value="ECO:0007669"/>
    <property type="project" value="TreeGrafter"/>
</dbReference>
<accession>M9M614</accession>
<evidence type="ECO:0000256" key="1">
    <source>
        <dbReference type="ARBA" id="ARBA00009574"/>
    </source>
</evidence>
<dbReference type="GO" id="GO:0005768">
    <property type="term" value="C:endosome"/>
    <property type="evidence" value="ECO:0007669"/>
    <property type="project" value="TreeGrafter"/>
</dbReference>
<evidence type="ECO:0000256" key="5">
    <source>
        <dbReference type="SAM" id="MobiDB-lite"/>
    </source>
</evidence>
<dbReference type="EMBL" id="DF196785">
    <property type="protein sequence ID" value="GAC76075.1"/>
    <property type="molecule type" value="Genomic_DNA"/>
</dbReference>
<feature type="compositionally biased region" description="Polar residues" evidence="5">
    <location>
        <begin position="485"/>
        <end position="496"/>
    </location>
</feature>
<dbReference type="GO" id="GO:0005840">
    <property type="term" value="C:ribosome"/>
    <property type="evidence" value="ECO:0007669"/>
    <property type="project" value="UniProtKB-KW"/>
</dbReference>
<feature type="compositionally biased region" description="Basic residues" evidence="5">
    <location>
        <begin position="521"/>
        <end position="531"/>
    </location>
</feature>
<gene>
    <name evidence="6" type="ORF">PANT_19d00099</name>
</gene>
<feature type="compositionally biased region" description="Polar residues" evidence="5">
    <location>
        <begin position="532"/>
        <end position="541"/>
    </location>
</feature>
<dbReference type="STRING" id="1151754.M9M614"/>
<dbReference type="GO" id="GO:0000323">
    <property type="term" value="C:lytic vacuole"/>
    <property type="evidence" value="ECO:0007669"/>
    <property type="project" value="TreeGrafter"/>
</dbReference>
<feature type="compositionally biased region" description="Basic and acidic residues" evidence="5">
    <location>
        <begin position="758"/>
        <end position="778"/>
    </location>
</feature>
<name>M9M614_PSEA3</name>
<feature type="region of interest" description="Disordered" evidence="5">
    <location>
        <begin position="801"/>
        <end position="893"/>
    </location>
</feature>
<feature type="region of interest" description="Disordered" evidence="5">
    <location>
        <begin position="340"/>
        <end position="359"/>
    </location>
</feature>
<dbReference type="Proteomes" id="UP000011976">
    <property type="component" value="Unassembled WGS sequence"/>
</dbReference>
<feature type="compositionally biased region" description="Low complexity" evidence="5">
    <location>
        <begin position="741"/>
        <end position="752"/>
    </location>
</feature>
<keyword evidence="6" id="KW-0689">Ribosomal protein</keyword>
<feature type="coiled-coil region" evidence="4">
    <location>
        <begin position="920"/>
        <end position="1003"/>
    </location>
</feature>
<feature type="region of interest" description="Disordered" evidence="5">
    <location>
        <begin position="1242"/>
        <end position="1278"/>
    </location>
</feature>
<dbReference type="PANTHER" id="PTHR15157:SF5">
    <property type="entry name" value="UV RADIATION RESISTANCE-ASSOCIATED GENE PROTEIN"/>
    <property type="match status" value="1"/>
</dbReference>
<keyword evidence="3 4" id="KW-0175">Coiled coil</keyword>
<evidence type="ECO:0000256" key="4">
    <source>
        <dbReference type="SAM" id="Coils"/>
    </source>
</evidence>